<evidence type="ECO:0000256" key="11">
    <source>
        <dbReference type="ARBA" id="ARBA00023224"/>
    </source>
</evidence>
<evidence type="ECO:0000256" key="7">
    <source>
        <dbReference type="ARBA" id="ARBA00022989"/>
    </source>
</evidence>
<evidence type="ECO:0000256" key="12">
    <source>
        <dbReference type="SAM" id="MobiDB-lite"/>
    </source>
</evidence>
<dbReference type="PANTHER" id="PTHR24372:SF74">
    <property type="entry name" value="LP13728P"/>
    <property type="match status" value="1"/>
</dbReference>
<keyword evidence="5 13" id="KW-0812">Transmembrane</keyword>
<dbReference type="PANTHER" id="PTHR24372">
    <property type="entry name" value="GLYCOPROTEIN HORMONE RECEPTOR"/>
    <property type="match status" value="1"/>
</dbReference>
<keyword evidence="9 13" id="KW-0472">Membrane</keyword>
<keyword evidence="6" id="KW-0677">Repeat</keyword>
<dbReference type="PRINTS" id="PR00237">
    <property type="entry name" value="GPCRRHODOPSN"/>
</dbReference>
<dbReference type="PRINTS" id="PR00373">
    <property type="entry name" value="GLYCHORMONER"/>
</dbReference>
<dbReference type="Proteomes" id="UP001235939">
    <property type="component" value="Chromosome 20"/>
</dbReference>
<evidence type="ECO:0000256" key="5">
    <source>
        <dbReference type="ARBA" id="ARBA00022692"/>
    </source>
</evidence>
<dbReference type="Gene3D" id="3.80.10.10">
    <property type="entry name" value="Ribonuclease Inhibitor"/>
    <property type="match status" value="1"/>
</dbReference>
<feature type="transmembrane region" description="Helical" evidence="13">
    <location>
        <begin position="260"/>
        <end position="279"/>
    </location>
</feature>
<accession>A0ABY6LPI2</accession>
<evidence type="ECO:0000256" key="13">
    <source>
        <dbReference type="SAM" id="Phobius"/>
    </source>
</evidence>
<dbReference type="Pfam" id="PF00001">
    <property type="entry name" value="7tm_1"/>
    <property type="match status" value="1"/>
</dbReference>
<evidence type="ECO:0000256" key="6">
    <source>
        <dbReference type="ARBA" id="ARBA00022737"/>
    </source>
</evidence>
<dbReference type="CDD" id="cd15136">
    <property type="entry name" value="7tmA_Glyco_hormone_R"/>
    <property type="match status" value="1"/>
</dbReference>
<evidence type="ECO:0000256" key="1">
    <source>
        <dbReference type="ARBA" id="ARBA00004651"/>
    </source>
</evidence>
<feature type="domain" description="G-protein coupled receptors family 1 profile" evidence="14">
    <location>
        <begin position="270"/>
        <end position="525"/>
    </location>
</feature>
<proteinExistence type="inferred from homology"/>
<feature type="transmembrane region" description="Helical" evidence="13">
    <location>
        <begin position="508"/>
        <end position="528"/>
    </location>
</feature>
<evidence type="ECO:0000259" key="14">
    <source>
        <dbReference type="PROSITE" id="PS50262"/>
    </source>
</evidence>
<dbReference type="InterPro" id="IPR032675">
    <property type="entry name" value="LRR_dom_sf"/>
</dbReference>
<evidence type="ECO:0000313" key="16">
    <source>
        <dbReference type="Proteomes" id="UP001235939"/>
    </source>
</evidence>
<dbReference type="InterPro" id="IPR002131">
    <property type="entry name" value="Gphrmn_rcpt_fam"/>
</dbReference>
<dbReference type="Pfam" id="PF13855">
    <property type="entry name" value="LRR_8"/>
    <property type="match status" value="1"/>
</dbReference>
<dbReference type="PROSITE" id="PS00237">
    <property type="entry name" value="G_PROTEIN_RECEP_F1_1"/>
    <property type="match status" value="1"/>
</dbReference>
<keyword evidence="16" id="KW-1185">Reference proteome</keyword>
<keyword evidence="11" id="KW-0807">Transducer</keyword>
<feature type="transmembrane region" description="Helical" evidence="13">
    <location>
        <begin position="388"/>
        <end position="407"/>
    </location>
</feature>
<evidence type="ECO:0000256" key="9">
    <source>
        <dbReference type="ARBA" id="ARBA00023136"/>
    </source>
</evidence>
<keyword evidence="4" id="KW-0433">Leucine-rich repeat</keyword>
<evidence type="ECO:0000313" key="15">
    <source>
        <dbReference type="EMBL" id="UYV81763.1"/>
    </source>
</evidence>
<evidence type="ECO:0000256" key="3">
    <source>
        <dbReference type="ARBA" id="ARBA00022475"/>
    </source>
</evidence>
<evidence type="ECO:0000256" key="8">
    <source>
        <dbReference type="ARBA" id="ARBA00023040"/>
    </source>
</evidence>
<organism evidence="15 16">
    <name type="scientific">Cordylochernes scorpioides</name>
    <dbReference type="NCBI Taxonomy" id="51811"/>
    <lineage>
        <taxon>Eukaryota</taxon>
        <taxon>Metazoa</taxon>
        <taxon>Ecdysozoa</taxon>
        <taxon>Arthropoda</taxon>
        <taxon>Chelicerata</taxon>
        <taxon>Arachnida</taxon>
        <taxon>Pseudoscorpiones</taxon>
        <taxon>Cheliferoidea</taxon>
        <taxon>Chernetidae</taxon>
        <taxon>Cordylochernes</taxon>
    </lineage>
</organism>
<dbReference type="SUPFAM" id="SSF52058">
    <property type="entry name" value="L domain-like"/>
    <property type="match status" value="1"/>
</dbReference>
<evidence type="ECO:0000256" key="4">
    <source>
        <dbReference type="ARBA" id="ARBA00022614"/>
    </source>
</evidence>
<keyword evidence="10" id="KW-0675">Receptor</keyword>
<evidence type="ECO:0000256" key="2">
    <source>
        <dbReference type="ARBA" id="ARBA00010663"/>
    </source>
</evidence>
<gene>
    <name evidence="15" type="ORF">LAZ67_20002273</name>
</gene>
<protein>
    <submittedName>
        <fullName evidence="15">TSHR</fullName>
    </submittedName>
</protein>
<dbReference type="EMBL" id="CP092882">
    <property type="protein sequence ID" value="UYV81763.1"/>
    <property type="molecule type" value="Genomic_DNA"/>
</dbReference>
<feature type="transmembrane region" description="Helical" evidence="13">
    <location>
        <begin position="427"/>
        <end position="453"/>
    </location>
</feature>
<dbReference type="PROSITE" id="PS50262">
    <property type="entry name" value="G_PROTEIN_RECEP_F1_2"/>
    <property type="match status" value="1"/>
</dbReference>
<dbReference type="InterPro" id="IPR001611">
    <property type="entry name" value="Leu-rich_rpt"/>
</dbReference>
<keyword evidence="3" id="KW-1003">Cell membrane</keyword>
<dbReference type="Gene3D" id="1.20.1070.10">
    <property type="entry name" value="Rhodopsin 7-helix transmembrane proteins"/>
    <property type="match status" value="1"/>
</dbReference>
<dbReference type="InterPro" id="IPR000276">
    <property type="entry name" value="GPCR_Rhodpsn"/>
</dbReference>
<sequence>MAVCRSLKGNRLLKVIETTAFVGLRNLRKLDLSETSITYLPTRGLEQLEILKIVDTFTLKKFPSVLHFAQIREAHLTYPYHCCAFRFPQTHDPDNYRTFKGRLAHCGHTTTEQPDTDSQSWGTFLGIRVSDRVVRDVNQEWTSPSSNKDENPFGQFVYASASVELENNESQRWSSVLSATPPEMGFGKYIGGHRGRKPAEGLDMEGTFHRTTISVEPELLAFCGNLSVSARYRHVKCSPEPDAFNPCEDVLGNAGLRACAWLVVVAAVLGNLAVMVVLMSNRFTMSVSKFLMCNLAFADMCMGVYLLVIVAVDAHTMGAYFNYAIDWQHGERMCLCPGIGCQAAGFITVFASELSIYTLALITLERWFAITYAIHLHKRLQLGLAAKIMVAGWVYAITMASLPLLGISAYSKTSICLPMENREPSDLAYLISLLTINGLAFMLISGCYAKMYYSIAQQKSKAINSDMTVAKRMAMLVFTDFACWAPIAFFGLTAVAGHPLIDVTKSKILLVFFYPLNSCANPFLYAILTKQYRRDFFILASRYGFCTKKAMKYKGTYSFNQHHHLALRSNHLVLHSGPRLNRLKDSSEGLADSDTTCEIIRFNSSKKKKRPSRQWSEDKPATDCKGSPHPLKNTFTRSPTFQHQELLKLVISQDAHGSKTPELVWAQNGDP</sequence>
<name>A0ABY6LPI2_9ARAC</name>
<feature type="transmembrane region" description="Helical" evidence="13">
    <location>
        <begin position="474"/>
        <end position="496"/>
    </location>
</feature>
<keyword evidence="7 13" id="KW-1133">Transmembrane helix</keyword>
<keyword evidence="8" id="KW-0297">G-protein coupled receptor</keyword>
<dbReference type="InterPro" id="IPR017452">
    <property type="entry name" value="GPCR_Rhodpsn_7TM"/>
</dbReference>
<feature type="transmembrane region" description="Helical" evidence="13">
    <location>
        <begin position="291"/>
        <end position="312"/>
    </location>
</feature>
<dbReference type="SUPFAM" id="SSF81321">
    <property type="entry name" value="Family A G protein-coupled receptor-like"/>
    <property type="match status" value="1"/>
</dbReference>
<comment type="subcellular location">
    <subcellularLocation>
        <location evidence="1">Cell membrane</location>
        <topology evidence="1">Multi-pass membrane protein</topology>
    </subcellularLocation>
</comment>
<feature type="region of interest" description="Disordered" evidence="12">
    <location>
        <begin position="605"/>
        <end position="639"/>
    </location>
</feature>
<evidence type="ECO:0000256" key="10">
    <source>
        <dbReference type="ARBA" id="ARBA00023170"/>
    </source>
</evidence>
<comment type="similarity">
    <text evidence="2">Belongs to the G-protein coupled receptor 1 family.</text>
</comment>
<reference evidence="15 16" key="1">
    <citation type="submission" date="2022-01" db="EMBL/GenBank/DDBJ databases">
        <title>A chromosomal length assembly of Cordylochernes scorpioides.</title>
        <authorList>
            <person name="Zeh D."/>
            <person name="Zeh J."/>
        </authorList>
    </citation>
    <scope>NUCLEOTIDE SEQUENCE [LARGE SCALE GENOMIC DNA]</scope>
    <source>
        <strain evidence="15">IN4F17</strain>
        <tissue evidence="15">Whole Body</tissue>
    </source>
</reference>